<dbReference type="EMBL" id="BAAAZK010000002">
    <property type="protein sequence ID" value="GAA4171652.1"/>
    <property type="molecule type" value="Genomic_DNA"/>
</dbReference>
<sequence>MKRMQKHMPYKAPNVSTLVLEMEQGLAATSTGTVNPGNSSTPNQPKVEDWTDKGSQNKDFDL</sequence>
<evidence type="ECO:0000256" key="1">
    <source>
        <dbReference type="SAM" id="MobiDB-lite"/>
    </source>
</evidence>
<comment type="caution">
    <text evidence="2">The sequence shown here is derived from an EMBL/GenBank/DDBJ whole genome shotgun (WGS) entry which is preliminary data.</text>
</comment>
<feature type="compositionally biased region" description="Polar residues" evidence="1">
    <location>
        <begin position="27"/>
        <end position="44"/>
    </location>
</feature>
<keyword evidence="3" id="KW-1185">Reference proteome</keyword>
<gene>
    <name evidence="2" type="ORF">GCM10022218_12030</name>
</gene>
<name>A0ABP7ZVS0_9SPHI</name>
<dbReference type="RefSeq" id="WP_346084886.1">
    <property type="nucleotide sequence ID" value="NZ_BAAAZK010000002.1"/>
</dbReference>
<organism evidence="2 3">
    <name type="scientific">Sphingobacterium ginsenosidimutans</name>
    <dbReference type="NCBI Taxonomy" id="687845"/>
    <lineage>
        <taxon>Bacteria</taxon>
        <taxon>Pseudomonadati</taxon>
        <taxon>Bacteroidota</taxon>
        <taxon>Sphingobacteriia</taxon>
        <taxon>Sphingobacteriales</taxon>
        <taxon>Sphingobacteriaceae</taxon>
        <taxon>Sphingobacterium</taxon>
    </lineage>
</organism>
<proteinExistence type="predicted"/>
<reference evidence="3" key="1">
    <citation type="journal article" date="2019" name="Int. J. Syst. Evol. Microbiol.">
        <title>The Global Catalogue of Microorganisms (GCM) 10K type strain sequencing project: providing services to taxonomists for standard genome sequencing and annotation.</title>
        <authorList>
            <consortium name="The Broad Institute Genomics Platform"/>
            <consortium name="The Broad Institute Genome Sequencing Center for Infectious Disease"/>
            <person name="Wu L."/>
            <person name="Ma J."/>
        </authorList>
    </citation>
    <scope>NUCLEOTIDE SEQUENCE [LARGE SCALE GENOMIC DNA]</scope>
    <source>
        <strain evidence="3">JCM 16722</strain>
    </source>
</reference>
<accession>A0ABP7ZVS0</accession>
<dbReference type="Proteomes" id="UP001500167">
    <property type="component" value="Unassembled WGS sequence"/>
</dbReference>
<feature type="region of interest" description="Disordered" evidence="1">
    <location>
        <begin position="26"/>
        <end position="62"/>
    </location>
</feature>
<feature type="compositionally biased region" description="Basic and acidic residues" evidence="1">
    <location>
        <begin position="46"/>
        <end position="62"/>
    </location>
</feature>
<evidence type="ECO:0000313" key="3">
    <source>
        <dbReference type="Proteomes" id="UP001500167"/>
    </source>
</evidence>
<protein>
    <submittedName>
        <fullName evidence="2">Uncharacterized protein</fullName>
    </submittedName>
</protein>
<evidence type="ECO:0000313" key="2">
    <source>
        <dbReference type="EMBL" id="GAA4171652.1"/>
    </source>
</evidence>